<dbReference type="Proteomes" id="UP000000310">
    <property type="component" value="Chromosome"/>
</dbReference>
<reference evidence="2 3" key="1">
    <citation type="journal article" date="2011" name="Stand. Genomic Sci.">
        <title>Complete genome sequence of the gliding, heparinolytic Pedobacter saltans type strain (113).</title>
        <authorList>
            <person name="Liolios K."/>
            <person name="Sikorski J."/>
            <person name="Lu M."/>
            <person name="Nolan M."/>
            <person name="Lapidus A."/>
            <person name="Lucas S."/>
            <person name="Hammon N."/>
            <person name="Deshpande S."/>
            <person name="Cheng J.F."/>
            <person name="Tapia R."/>
            <person name="Han C."/>
            <person name="Goodwin L."/>
            <person name="Pitluck S."/>
            <person name="Huntemann M."/>
            <person name="Ivanova N."/>
            <person name="Pagani I."/>
            <person name="Mavromatis K."/>
            <person name="Ovchinikova G."/>
            <person name="Pati A."/>
            <person name="Chen A."/>
            <person name="Palaniappan K."/>
            <person name="Land M."/>
            <person name="Hauser L."/>
            <person name="Brambilla E.M."/>
            <person name="Kotsyurbenko O."/>
            <person name="Rohde M."/>
            <person name="Tindall B.J."/>
            <person name="Abt B."/>
            <person name="Goker M."/>
            <person name="Detter J.C."/>
            <person name="Woyke T."/>
            <person name="Bristow J."/>
            <person name="Eisen J.A."/>
            <person name="Markowitz V."/>
            <person name="Hugenholtz P."/>
            <person name="Klenk H.P."/>
            <person name="Kyrpides N.C."/>
        </authorList>
    </citation>
    <scope>NUCLEOTIDE SEQUENCE [LARGE SCALE GENOMIC DNA]</scope>
    <source>
        <strain evidence="3">ATCC 51119 / DSM 12145 / JCM 21818 / LMG 10337 / NBRC 100064 / NCIMB 13643</strain>
    </source>
</reference>
<dbReference type="eggNOG" id="COG3420">
    <property type="taxonomic scope" value="Bacteria"/>
</dbReference>
<dbReference type="HOGENOM" id="CLU_041027_0_0_10"/>
<dbReference type="KEGG" id="psn:Pedsa_1193"/>
<sequence length="338" mass="36601">MKSSLKYLLATFCIAISICFSYAQTAKKTKSARRLITVKNTEELKNVLEIAKPGDSIVMSDGEYMGKFVIPANANGTKEKPITLIGTKKCVLTTGKTDNGYVLHHQASNWIIKGFMVKGGLKGIILDGASNNLLDDLEVTQIGEEGIHFRKFSSNNKLQNSKIHHVGLLRPGYGEGVYIGSAVSNWARYTNGEPDRCDSNAIINNVIGPYVPAECIDIKEGTTGGIIRGNTFYSEGISGENSADSWIDVKGNNYLIERNKGINTQPSALLDGYQVNCAVDGWGNHNEFKNNICEVNADGYGINIRLKSSKGAVVGNKVFSDNQVINAKSGVANIPLSE</sequence>
<dbReference type="SUPFAM" id="SSF51126">
    <property type="entry name" value="Pectin lyase-like"/>
    <property type="match status" value="1"/>
</dbReference>
<dbReference type="STRING" id="762903.Pedsa_1193"/>
<feature type="signal peptide" evidence="1">
    <location>
        <begin position="1"/>
        <end position="23"/>
    </location>
</feature>
<keyword evidence="3" id="KW-1185">Reference proteome</keyword>
<dbReference type="InterPro" id="IPR039513">
    <property type="entry name" value="PL-6"/>
</dbReference>
<dbReference type="AlphaFoldDB" id="F0SD04"/>
<dbReference type="RefSeq" id="WP_013632260.1">
    <property type="nucleotide sequence ID" value="NC_015177.1"/>
</dbReference>
<dbReference type="Gene3D" id="2.160.20.10">
    <property type="entry name" value="Single-stranded right-handed beta-helix, Pectin lyase-like"/>
    <property type="match status" value="1"/>
</dbReference>
<name>F0SD04_PSESL</name>
<gene>
    <name evidence="2" type="ordered locus">Pedsa_1193</name>
</gene>
<dbReference type="InterPro" id="IPR012334">
    <property type="entry name" value="Pectin_lyas_fold"/>
</dbReference>
<feature type="chain" id="PRO_5003260202" evidence="1">
    <location>
        <begin position="24"/>
        <end position="338"/>
    </location>
</feature>
<reference evidence="3" key="2">
    <citation type="submission" date="2011-02" db="EMBL/GenBank/DDBJ databases">
        <title>The complete genome of Pedobacter saltans DSM 12145.</title>
        <authorList>
            <consortium name="US DOE Joint Genome Institute (JGI-PGF)"/>
            <person name="Lucas S."/>
            <person name="Copeland A."/>
            <person name="Lapidus A."/>
            <person name="Bruce D."/>
            <person name="Goodwin L."/>
            <person name="Pitluck S."/>
            <person name="Kyrpides N."/>
            <person name="Mavromatis K."/>
            <person name="Pagani I."/>
            <person name="Ivanova N."/>
            <person name="Ovchinnikova G."/>
            <person name="Lu M."/>
            <person name="Detter J.C."/>
            <person name="Han C."/>
            <person name="Land M."/>
            <person name="Hauser L."/>
            <person name="Markowitz V."/>
            <person name="Cheng J.-F."/>
            <person name="Hugenholtz P."/>
            <person name="Woyke T."/>
            <person name="Wu D."/>
            <person name="Tindall B."/>
            <person name="Pomrenke H.G."/>
            <person name="Brambilla E."/>
            <person name="Klenk H.-P."/>
            <person name="Eisen J.A."/>
        </authorList>
    </citation>
    <scope>NUCLEOTIDE SEQUENCE [LARGE SCALE GENOMIC DNA]</scope>
    <source>
        <strain evidence="3">ATCC 51119 / DSM 12145 / JCM 21818 / LMG 10337 / NBRC 100064 / NCIMB 13643</strain>
    </source>
</reference>
<dbReference type="OrthoDB" id="154460at2"/>
<evidence type="ECO:0000313" key="3">
    <source>
        <dbReference type="Proteomes" id="UP000000310"/>
    </source>
</evidence>
<proteinExistence type="predicted"/>
<evidence type="ECO:0000313" key="2">
    <source>
        <dbReference type="EMBL" id="ADY51761.1"/>
    </source>
</evidence>
<dbReference type="EMBL" id="CP002545">
    <property type="protein sequence ID" value="ADY51761.1"/>
    <property type="molecule type" value="Genomic_DNA"/>
</dbReference>
<evidence type="ECO:0000256" key="1">
    <source>
        <dbReference type="SAM" id="SignalP"/>
    </source>
</evidence>
<dbReference type="InterPro" id="IPR011050">
    <property type="entry name" value="Pectin_lyase_fold/virulence"/>
</dbReference>
<dbReference type="Pfam" id="PF14592">
    <property type="entry name" value="Chondroitinas_B"/>
    <property type="match status" value="1"/>
</dbReference>
<accession>F0SD04</accession>
<protein>
    <submittedName>
        <fullName evidence="2">Coagulation factor 5/8 type domain protein</fullName>
    </submittedName>
</protein>
<keyword evidence="1" id="KW-0732">Signal</keyword>
<organism evidence="2 3">
    <name type="scientific">Pseudopedobacter saltans (strain ATCC 51119 / DSM 12145 / JCM 21818 / CCUG 39354 / LMG 10337 / NBRC 100064 / NCIMB 13643)</name>
    <name type="common">Pedobacter saltans</name>
    <dbReference type="NCBI Taxonomy" id="762903"/>
    <lineage>
        <taxon>Bacteria</taxon>
        <taxon>Pseudomonadati</taxon>
        <taxon>Bacteroidota</taxon>
        <taxon>Sphingobacteriia</taxon>
        <taxon>Sphingobacteriales</taxon>
        <taxon>Sphingobacteriaceae</taxon>
        <taxon>Pseudopedobacter</taxon>
    </lineage>
</organism>